<dbReference type="EMBL" id="CP009149">
    <property type="protein sequence ID" value="AIJ05601.1"/>
    <property type="molecule type" value="Genomic_DNA"/>
</dbReference>
<protein>
    <submittedName>
        <fullName evidence="1">Uncharacterized protein</fullName>
    </submittedName>
</protein>
<sequence length="303" mass="34768">MEKVYSKFGKVDDLKEIISGLADFTGIIRIDNALLYYINSKLISSKLNGREKSLEEIFSQIPDEFLIEIYEGSEEEIKSALKNFKPDESIVEISKLSLVFENEVILNSYNDVYKYLTSTDKVIFMPKRFKNEKAVVVYKNKKEVFAVYFGKKILFGKRAISKLKTTFAVSEIIAKIENISNEELNSLKRKYPDGVLFFGESINDIVKKVILSKEPIILENASLIDALSNGTCLIKIEGSEEGYIVAKEGKPVYAFLNNYDGEKSYRLLKSMCIVEDVKYYIYKLSKDEYNMFKAFQENKISLS</sequence>
<organism evidence="1 2">
    <name type="scientific">Methanocaldococcus bathoardescens</name>
    <dbReference type="NCBI Taxonomy" id="1301915"/>
    <lineage>
        <taxon>Archaea</taxon>
        <taxon>Methanobacteriati</taxon>
        <taxon>Methanobacteriota</taxon>
        <taxon>Methanomada group</taxon>
        <taxon>Methanococci</taxon>
        <taxon>Methanococcales</taxon>
        <taxon>Methanocaldococcaceae</taxon>
        <taxon>Methanocaldococcus</taxon>
    </lineage>
</organism>
<keyword evidence="2" id="KW-1185">Reference proteome</keyword>
<evidence type="ECO:0000313" key="1">
    <source>
        <dbReference type="EMBL" id="AIJ05601.1"/>
    </source>
</evidence>
<dbReference type="RefSeq" id="WP_048201764.1">
    <property type="nucleotide sequence ID" value="NZ_CP009149.1"/>
</dbReference>
<dbReference type="OrthoDB" id="64846at2157"/>
<dbReference type="HOGENOM" id="CLU_878828_0_0_2"/>
<gene>
    <name evidence="1" type="ORF">JH146_0754</name>
</gene>
<evidence type="ECO:0000313" key="2">
    <source>
        <dbReference type="Proteomes" id="UP000028781"/>
    </source>
</evidence>
<dbReference type="AlphaFoldDB" id="A0A076LBS4"/>
<reference evidence="1 2" key="1">
    <citation type="journal article" date="2015" name="Int. J. Syst. Evol. Microbiol.">
        <title>M ethanocaldococcus bathoardescens sp. nov., a hyperthermophilic methanogen isolated from a volcanically active deep-sea hydrothermal vent.</title>
        <authorList>
            <person name="Stewart L.C."/>
            <person name="Jung J.H."/>
            <person name="Kim Y.T."/>
            <person name="Kwon S.W."/>
            <person name="Park C.S."/>
            <person name="Holden J.F."/>
        </authorList>
    </citation>
    <scope>NUCLEOTIDE SEQUENCE [LARGE SCALE GENOMIC DNA]</scope>
    <source>
        <strain evidence="1 2">JH146</strain>
    </source>
</reference>
<name>A0A076LBS4_9EURY</name>
<dbReference type="KEGG" id="mjh:JH146_0754"/>
<accession>A0A076LBS4</accession>
<proteinExistence type="predicted"/>
<dbReference type="GeneID" id="24891356"/>
<dbReference type="Proteomes" id="UP000028781">
    <property type="component" value="Chromosome"/>
</dbReference>